<evidence type="ECO:0000256" key="2">
    <source>
        <dbReference type="ARBA" id="ARBA00022448"/>
    </source>
</evidence>
<dbReference type="AlphaFoldDB" id="A0AA42DPM4"/>
<dbReference type="Pfam" id="PF00528">
    <property type="entry name" value="BPD_transp_1"/>
    <property type="match status" value="1"/>
</dbReference>
<dbReference type="PANTHER" id="PTHR43744:SF8">
    <property type="entry name" value="SN-GLYCEROL-3-PHOSPHATE TRANSPORT SYSTEM PERMEASE PROTEIN UGPE"/>
    <property type="match status" value="1"/>
</dbReference>
<feature type="transmembrane region" description="Helical" evidence="7">
    <location>
        <begin position="7"/>
        <end position="25"/>
    </location>
</feature>
<dbReference type="Gene3D" id="1.10.3720.10">
    <property type="entry name" value="MetI-like"/>
    <property type="match status" value="1"/>
</dbReference>
<evidence type="ECO:0000313" key="10">
    <source>
        <dbReference type="Proteomes" id="UP001169242"/>
    </source>
</evidence>
<evidence type="ECO:0000256" key="4">
    <source>
        <dbReference type="ARBA" id="ARBA00022692"/>
    </source>
</evidence>
<dbReference type="InterPro" id="IPR000515">
    <property type="entry name" value="MetI-like"/>
</dbReference>
<comment type="caution">
    <text evidence="9">The sequence shown here is derived from an EMBL/GenBank/DDBJ whole genome shotgun (WGS) entry which is preliminary data.</text>
</comment>
<gene>
    <name evidence="9" type="ORF">PBV87_15895</name>
</gene>
<dbReference type="Proteomes" id="UP001169242">
    <property type="component" value="Unassembled WGS sequence"/>
</dbReference>
<comment type="subcellular location">
    <subcellularLocation>
        <location evidence="1 7">Cell membrane</location>
        <topology evidence="1 7">Multi-pass membrane protein</topology>
    </subcellularLocation>
</comment>
<dbReference type="GO" id="GO:0005886">
    <property type="term" value="C:plasma membrane"/>
    <property type="evidence" value="ECO:0007669"/>
    <property type="project" value="UniProtKB-SubCell"/>
</dbReference>
<dbReference type="CDD" id="cd06261">
    <property type="entry name" value="TM_PBP2"/>
    <property type="match status" value="1"/>
</dbReference>
<keyword evidence="10" id="KW-1185">Reference proteome</keyword>
<dbReference type="SUPFAM" id="SSF161098">
    <property type="entry name" value="MetI-like"/>
    <property type="match status" value="1"/>
</dbReference>
<sequence length="279" mass="31500">MKKYIPIAFVSILALIVWLPLWMLFSGSFMPLDEIRAGFGPVLAGKSGLANWPLIPKYPTLMPYVELLLDSPEFFAMFWNSVKIVVPILIGQVCFGMPTAWAFARFRFPFKKTIFTMYIALMLMPFQVTMVPNYLVLDKLQLLDTRFAIILPAIFSTFPVFIMYRFFKSIPEAMIEAIQIDGAGHFKTFLYIGLPLGAPGIVSALVLGFLEYWNMIEQPLTFLQNKSLWPLSLYLPNIAIDKLGVSIVASVIMLIPALLVFLWGQNDLEAGIRVAGLKE</sequence>
<dbReference type="InterPro" id="IPR035906">
    <property type="entry name" value="MetI-like_sf"/>
</dbReference>
<evidence type="ECO:0000256" key="1">
    <source>
        <dbReference type="ARBA" id="ARBA00004651"/>
    </source>
</evidence>
<organism evidence="9 10">
    <name type="scientific">Holtiella tumoricola</name>
    <dbReference type="NCBI Taxonomy" id="3018743"/>
    <lineage>
        <taxon>Bacteria</taxon>
        <taxon>Bacillati</taxon>
        <taxon>Bacillota</taxon>
        <taxon>Clostridia</taxon>
        <taxon>Lachnospirales</taxon>
        <taxon>Cellulosilyticaceae</taxon>
        <taxon>Holtiella</taxon>
    </lineage>
</organism>
<protein>
    <submittedName>
        <fullName evidence="9">Carbohydrate ABC transporter permease</fullName>
    </submittedName>
</protein>
<comment type="similarity">
    <text evidence="7">Belongs to the binding-protein-dependent transport system permease family.</text>
</comment>
<proteinExistence type="inferred from homology"/>
<evidence type="ECO:0000256" key="3">
    <source>
        <dbReference type="ARBA" id="ARBA00022475"/>
    </source>
</evidence>
<feature type="domain" description="ABC transmembrane type-1" evidence="8">
    <location>
        <begin position="78"/>
        <end position="264"/>
    </location>
</feature>
<feature type="transmembrane region" description="Helical" evidence="7">
    <location>
        <begin position="84"/>
        <end position="103"/>
    </location>
</feature>
<keyword evidence="3" id="KW-1003">Cell membrane</keyword>
<feature type="transmembrane region" description="Helical" evidence="7">
    <location>
        <begin position="243"/>
        <end position="263"/>
    </location>
</feature>
<accession>A0AA42DPM4</accession>
<feature type="transmembrane region" description="Helical" evidence="7">
    <location>
        <begin position="115"/>
        <end position="135"/>
    </location>
</feature>
<feature type="transmembrane region" description="Helical" evidence="7">
    <location>
        <begin position="147"/>
        <end position="167"/>
    </location>
</feature>
<evidence type="ECO:0000256" key="5">
    <source>
        <dbReference type="ARBA" id="ARBA00022989"/>
    </source>
</evidence>
<evidence type="ECO:0000256" key="6">
    <source>
        <dbReference type="ARBA" id="ARBA00023136"/>
    </source>
</evidence>
<reference evidence="9" key="1">
    <citation type="journal article" date="2023" name="Int. J. Syst. Evol. Microbiol.">
        <title>&lt;i&gt;Holtiella tumoricola&lt;/i&gt; gen. nov. sp. nov., isolated from a human clinical sample.</title>
        <authorList>
            <person name="Allen-Vercoe E."/>
            <person name="Daigneault M.C."/>
            <person name="Vancuren S.J."/>
            <person name="Cochrane K."/>
            <person name="O'Neal L.L."/>
            <person name="Sankaranarayanan K."/>
            <person name="Lawson P.A."/>
        </authorList>
    </citation>
    <scope>NUCLEOTIDE SEQUENCE</scope>
    <source>
        <strain evidence="9">CC70A</strain>
    </source>
</reference>
<dbReference type="PROSITE" id="PS50928">
    <property type="entry name" value="ABC_TM1"/>
    <property type="match status" value="1"/>
</dbReference>
<keyword evidence="4 7" id="KW-0812">Transmembrane</keyword>
<keyword evidence="6 7" id="KW-0472">Membrane</keyword>
<name>A0AA42DPM4_9FIRM</name>
<evidence type="ECO:0000313" key="9">
    <source>
        <dbReference type="EMBL" id="MDA3732959.1"/>
    </source>
</evidence>
<keyword evidence="2 7" id="KW-0813">Transport</keyword>
<dbReference type="EMBL" id="JAQIFT010000058">
    <property type="protein sequence ID" value="MDA3732959.1"/>
    <property type="molecule type" value="Genomic_DNA"/>
</dbReference>
<dbReference type="GO" id="GO:0055085">
    <property type="term" value="P:transmembrane transport"/>
    <property type="evidence" value="ECO:0007669"/>
    <property type="project" value="InterPro"/>
</dbReference>
<evidence type="ECO:0000259" key="8">
    <source>
        <dbReference type="PROSITE" id="PS50928"/>
    </source>
</evidence>
<evidence type="ECO:0000256" key="7">
    <source>
        <dbReference type="RuleBase" id="RU363032"/>
    </source>
</evidence>
<feature type="transmembrane region" description="Helical" evidence="7">
    <location>
        <begin position="188"/>
        <end position="210"/>
    </location>
</feature>
<keyword evidence="5 7" id="KW-1133">Transmembrane helix</keyword>
<dbReference type="PANTHER" id="PTHR43744">
    <property type="entry name" value="ABC TRANSPORTER PERMEASE PROTEIN MG189-RELATED-RELATED"/>
    <property type="match status" value="1"/>
</dbReference>
<dbReference type="RefSeq" id="WP_271012912.1">
    <property type="nucleotide sequence ID" value="NZ_JAQIFT010000058.1"/>
</dbReference>